<dbReference type="SMART" id="SM00421">
    <property type="entry name" value="HTH_LUXR"/>
    <property type="match status" value="1"/>
</dbReference>
<dbReference type="InterPro" id="IPR000792">
    <property type="entry name" value="Tscrpt_reg_LuxR_C"/>
</dbReference>
<evidence type="ECO:0000259" key="2">
    <source>
        <dbReference type="SMART" id="SM00421"/>
    </source>
</evidence>
<evidence type="ECO:0000313" key="3">
    <source>
        <dbReference type="EMBL" id="MFD0623697.1"/>
    </source>
</evidence>
<dbReference type="PANTHER" id="PTHR34293">
    <property type="entry name" value="HTH-TYPE TRANSCRIPTIONAL REGULATOR TRMBL2"/>
    <property type="match status" value="1"/>
</dbReference>
<dbReference type="Gene3D" id="1.10.10.10">
    <property type="entry name" value="Winged helix-like DNA-binding domain superfamily/Winged helix DNA-binding domain"/>
    <property type="match status" value="1"/>
</dbReference>
<evidence type="ECO:0000313" key="4">
    <source>
        <dbReference type="Proteomes" id="UP001596915"/>
    </source>
</evidence>
<gene>
    <name evidence="3" type="ORF">ACFQ2K_13850</name>
</gene>
<dbReference type="PANTHER" id="PTHR34293:SF1">
    <property type="entry name" value="HTH-TYPE TRANSCRIPTIONAL REGULATOR TRMBL2"/>
    <property type="match status" value="1"/>
</dbReference>
<keyword evidence="4" id="KW-1185">Reference proteome</keyword>
<dbReference type="SUPFAM" id="SSF46894">
    <property type="entry name" value="C-terminal effector domain of the bipartite response regulators"/>
    <property type="match status" value="1"/>
</dbReference>
<dbReference type="InterPro" id="IPR036388">
    <property type="entry name" value="WH-like_DNA-bd_sf"/>
</dbReference>
<evidence type="ECO:0000256" key="1">
    <source>
        <dbReference type="SAM" id="MobiDB-lite"/>
    </source>
</evidence>
<feature type="domain" description="HTH luxR-type" evidence="2">
    <location>
        <begin position="289"/>
        <end position="346"/>
    </location>
</feature>
<protein>
    <submittedName>
        <fullName evidence="3">Helix-turn-helix transcriptional regulator</fullName>
    </submittedName>
</protein>
<dbReference type="InterPro" id="IPR016032">
    <property type="entry name" value="Sig_transdc_resp-reg_C-effctor"/>
</dbReference>
<dbReference type="Proteomes" id="UP001596915">
    <property type="component" value="Unassembled WGS sequence"/>
</dbReference>
<name>A0ABW2WTT0_9ACTN</name>
<proteinExistence type="predicted"/>
<comment type="caution">
    <text evidence="3">The sequence shown here is derived from an EMBL/GenBank/DDBJ whole genome shotgun (WGS) entry which is preliminary data.</text>
</comment>
<reference evidence="4" key="1">
    <citation type="journal article" date="2019" name="Int. J. Syst. Evol. Microbiol.">
        <title>The Global Catalogue of Microorganisms (GCM) 10K type strain sequencing project: providing services to taxonomists for standard genome sequencing and annotation.</title>
        <authorList>
            <consortium name="The Broad Institute Genomics Platform"/>
            <consortium name="The Broad Institute Genome Sequencing Center for Infectious Disease"/>
            <person name="Wu L."/>
            <person name="Ma J."/>
        </authorList>
    </citation>
    <scope>NUCLEOTIDE SEQUENCE [LARGE SCALE GENOMIC DNA]</scope>
    <source>
        <strain evidence="4">JCM 12607</strain>
    </source>
</reference>
<dbReference type="EMBL" id="JBHTGL010000008">
    <property type="protein sequence ID" value="MFD0623697.1"/>
    <property type="molecule type" value="Genomic_DNA"/>
</dbReference>
<dbReference type="InterPro" id="IPR051797">
    <property type="entry name" value="TrmB-like"/>
</dbReference>
<organism evidence="3 4">
    <name type="scientific">Streptomyces sanglieri</name>
    <dbReference type="NCBI Taxonomy" id="193460"/>
    <lineage>
        <taxon>Bacteria</taxon>
        <taxon>Bacillati</taxon>
        <taxon>Actinomycetota</taxon>
        <taxon>Actinomycetes</taxon>
        <taxon>Kitasatosporales</taxon>
        <taxon>Streptomycetaceae</taxon>
        <taxon>Streptomyces</taxon>
    </lineage>
</organism>
<feature type="region of interest" description="Disordered" evidence="1">
    <location>
        <begin position="1"/>
        <end position="23"/>
    </location>
</feature>
<sequence length="365" mass="39338">MTGAETGRGESGRPEAAAPRDPVDMSLLTLLGLGADEDAVYRLLVDRPDSEPAALAGPVSGPEAARVLDSLVERGLASASRPDADGTVRYRAASPVLALGPLLESRRSALHRVESLVGDLTERHRAAQSHASGAPVEVLSGPAAIRRRLLTMQRQARTEVCTLVPARHVPAVLSFEDNHEEVDSEMMDRGVTVRSVVEREWLEHPETAAVLASCVAQGQHISVTDRLPIKLAIVDRRVALLPLYPEREAEPVALVVHRTGLLIALVSLFEEHFEKGWRLSVSGTEEEHEAPVAAIDRQIVALLHVGLTDAAIARQLGMGHRTVQRRLHALMDEVGAATRFQLGWYAARAGWLPDIADNSGAPEGS</sequence>
<accession>A0ABW2WTT0</accession>